<comment type="caution">
    <text evidence="1">The sequence shown here is derived from an EMBL/GenBank/DDBJ whole genome shotgun (WGS) entry which is preliminary data.</text>
</comment>
<evidence type="ECO:0000313" key="2">
    <source>
        <dbReference type="Proteomes" id="UP000257030"/>
    </source>
</evidence>
<dbReference type="RefSeq" id="WP_116012472.1">
    <property type="nucleotide sequence ID" value="NZ_QNUH01000010.1"/>
</dbReference>
<accession>A0A3D9DFL6</accession>
<gene>
    <name evidence="1" type="ORF">DRF60_13050</name>
</gene>
<proteinExistence type="predicted"/>
<organism evidence="1 2">
    <name type="scientific">Chryseobacterium elymi</name>
    <dbReference type="NCBI Taxonomy" id="395936"/>
    <lineage>
        <taxon>Bacteria</taxon>
        <taxon>Pseudomonadati</taxon>
        <taxon>Bacteroidota</taxon>
        <taxon>Flavobacteriia</taxon>
        <taxon>Flavobacteriales</taxon>
        <taxon>Weeksellaceae</taxon>
        <taxon>Chryseobacterium group</taxon>
        <taxon>Chryseobacterium</taxon>
    </lineage>
</organism>
<evidence type="ECO:0000313" key="1">
    <source>
        <dbReference type="EMBL" id="REC76812.1"/>
    </source>
</evidence>
<dbReference type="EMBL" id="QNUH01000010">
    <property type="protein sequence ID" value="REC76812.1"/>
    <property type="molecule type" value="Genomic_DNA"/>
</dbReference>
<name>A0A3D9DFL6_9FLAO</name>
<reference evidence="1 2" key="1">
    <citation type="journal article" date="2010" name="Syst. Appl. Microbiol.">
        <title>Four new species of Chryseobacterium from the rhizosphere of coastal sand dune plants, Chryseobacterium elymi sp. nov., Chryseobacterium hagamense sp. nov., Chryseobacterium lathyri sp. nov. and Chryseobacterium rhizosphaerae sp. nov.</title>
        <authorList>
            <person name="Cho S.H."/>
            <person name="Lee K.S."/>
            <person name="Shin D.S."/>
            <person name="Han J.H."/>
            <person name="Park K.S."/>
            <person name="Lee C.H."/>
            <person name="Park K.H."/>
            <person name="Kim S.B."/>
        </authorList>
    </citation>
    <scope>NUCLEOTIDE SEQUENCE [LARGE SCALE GENOMIC DNA]</scope>
    <source>
        <strain evidence="1 2">KCTC 22547</strain>
    </source>
</reference>
<dbReference type="Proteomes" id="UP000257030">
    <property type="component" value="Unassembled WGS sequence"/>
</dbReference>
<keyword evidence="2" id="KW-1185">Reference proteome</keyword>
<sequence length="112" mass="12899">MEIDIIKFQIAEKLSNDYDTWNNVLYNTQSENYVCSHWEAEINPADVRVDIPNRTFLVSDGFFSSNVTLGSSDNGLNEFYNKAFAAKGKFEFETAENVKIKEIEIDIEIDIF</sequence>
<protein>
    <submittedName>
        <fullName evidence="1">Uncharacterized protein</fullName>
    </submittedName>
</protein>
<dbReference type="OrthoDB" id="1270754at2"/>
<dbReference type="AlphaFoldDB" id="A0A3D9DFL6"/>